<keyword evidence="2" id="KW-1185">Reference proteome</keyword>
<dbReference type="AlphaFoldDB" id="A0A2P6C989"/>
<reference evidence="1 2" key="1">
    <citation type="submission" date="2016-12" db="EMBL/GenBank/DDBJ databases">
        <title>Trade-off between light-utilization and light-protection in marine flavobacteria.</title>
        <authorList>
            <person name="Kumagai Y."/>
            <person name="Yoshizawa S."/>
            <person name="Kogure K."/>
            <person name="Iwasaki W."/>
        </authorList>
    </citation>
    <scope>NUCLEOTIDE SEQUENCE [LARGE SCALE GENOMIC DNA]</scope>
    <source>
        <strain evidence="1 2">KCTC 12100</strain>
    </source>
</reference>
<dbReference type="EMBL" id="MSCK01000002">
    <property type="protein sequence ID" value="PQJ69477.1"/>
    <property type="molecule type" value="Genomic_DNA"/>
</dbReference>
<sequence length="121" mass="14023">MEWNEAEQLLKSNIGLDLHLTPEKNFKIVREIPPYTCKNYNNSEEFKVQVGTNTSVNIPLHMLETIFEATKLNNNTCNRAIFETNFPRELNAKPCNVHSVGKLFEHAGIMQMVDKRNYQIL</sequence>
<organism evidence="1 2">
    <name type="scientific">Polaribacter butkevichii</name>
    <dbReference type="NCBI Taxonomy" id="218490"/>
    <lineage>
        <taxon>Bacteria</taxon>
        <taxon>Pseudomonadati</taxon>
        <taxon>Bacteroidota</taxon>
        <taxon>Flavobacteriia</taxon>
        <taxon>Flavobacteriales</taxon>
        <taxon>Flavobacteriaceae</taxon>
    </lineage>
</organism>
<evidence type="ECO:0000313" key="1">
    <source>
        <dbReference type="EMBL" id="PQJ69477.1"/>
    </source>
</evidence>
<gene>
    <name evidence="1" type="ORF">BTO14_15855</name>
</gene>
<proteinExistence type="predicted"/>
<protein>
    <submittedName>
        <fullName evidence="1">Uncharacterized protein</fullName>
    </submittedName>
</protein>
<accession>A0A2P6C989</accession>
<dbReference type="OrthoDB" id="1438165at2"/>
<dbReference type="Proteomes" id="UP000247345">
    <property type="component" value="Unassembled WGS sequence"/>
</dbReference>
<comment type="caution">
    <text evidence="1">The sequence shown here is derived from an EMBL/GenBank/DDBJ whole genome shotgun (WGS) entry which is preliminary data.</text>
</comment>
<name>A0A2P6C989_9FLAO</name>
<evidence type="ECO:0000313" key="2">
    <source>
        <dbReference type="Proteomes" id="UP000247345"/>
    </source>
</evidence>
<dbReference type="RefSeq" id="WP_105050404.1">
    <property type="nucleotide sequence ID" value="NZ_CP150661.1"/>
</dbReference>